<dbReference type="GO" id="GO:0003729">
    <property type="term" value="F:mRNA binding"/>
    <property type="evidence" value="ECO:0007669"/>
    <property type="project" value="TreeGrafter"/>
</dbReference>
<dbReference type="PANTHER" id="PTHR13112">
    <property type="entry name" value="UPF3 REGULATOR OF NONSENSE TRANSCRIPTS-LIKE PROTEIN"/>
    <property type="match status" value="1"/>
</dbReference>
<dbReference type="CDD" id="cd12455">
    <property type="entry name" value="RRM_like_Smg4_UPF3"/>
    <property type="match status" value="1"/>
</dbReference>
<dbReference type="InParanoid" id="W2S1D2"/>
<dbReference type="Pfam" id="PF03467">
    <property type="entry name" value="Smg4_UPF3"/>
    <property type="match status" value="1"/>
</dbReference>
<dbReference type="CDD" id="cd00590">
    <property type="entry name" value="RRM_SF"/>
    <property type="match status" value="1"/>
</dbReference>
<dbReference type="PANTHER" id="PTHR13112:SF0">
    <property type="entry name" value="FI21285P1"/>
    <property type="match status" value="1"/>
</dbReference>
<keyword evidence="9" id="KW-1185">Reference proteome</keyword>
<evidence type="ECO:0000259" key="7">
    <source>
        <dbReference type="PROSITE" id="PS50102"/>
    </source>
</evidence>
<evidence type="ECO:0000313" key="8">
    <source>
        <dbReference type="EMBL" id="ETN41779.1"/>
    </source>
</evidence>
<evidence type="ECO:0000313" key="9">
    <source>
        <dbReference type="Proteomes" id="UP000030752"/>
    </source>
</evidence>
<feature type="region of interest" description="Disordered" evidence="6">
    <location>
        <begin position="1"/>
        <end position="40"/>
    </location>
</feature>
<dbReference type="Pfam" id="PF00076">
    <property type="entry name" value="RRM_1"/>
    <property type="match status" value="1"/>
</dbReference>
<feature type="compositionally biased region" description="Pro residues" evidence="6">
    <location>
        <begin position="359"/>
        <end position="369"/>
    </location>
</feature>
<evidence type="ECO:0000256" key="4">
    <source>
        <dbReference type="ARBA" id="ARBA00023242"/>
    </source>
</evidence>
<proteinExistence type="inferred from homology"/>
<feature type="compositionally biased region" description="Low complexity" evidence="6">
    <location>
        <begin position="611"/>
        <end position="630"/>
    </location>
</feature>
<feature type="compositionally biased region" description="Low complexity" evidence="6">
    <location>
        <begin position="370"/>
        <end position="396"/>
    </location>
</feature>
<gene>
    <name evidence="8" type="ORF">HMPREF1541_03716</name>
</gene>
<keyword evidence="3" id="KW-0866">Nonsense-mediated mRNA decay</keyword>
<dbReference type="GeneID" id="19971055"/>
<dbReference type="Proteomes" id="UP000030752">
    <property type="component" value="Unassembled WGS sequence"/>
</dbReference>
<dbReference type="HOGENOM" id="CLU_018549_1_0_1"/>
<evidence type="ECO:0000256" key="3">
    <source>
        <dbReference type="ARBA" id="ARBA00023161"/>
    </source>
</evidence>
<dbReference type="RefSeq" id="XP_008716288.1">
    <property type="nucleotide sequence ID" value="XM_008718066.1"/>
</dbReference>
<dbReference type="EMBL" id="KB822719">
    <property type="protein sequence ID" value="ETN41779.1"/>
    <property type="molecule type" value="Genomic_DNA"/>
</dbReference>
<dbReference type="SUPFAM" id="SSF54928">
    <property type="entry name" value="RNA-binding domain, RBD"/>
    <property type="match status" value="2"/>
</dbReference>
<dbReference type="VEuPathDB" id="FungiDB:HMPREF1541_03716"/>
<dbReference type="SMART" id="SM00360">
    <property type="entry name" value="RRM"/>
    <property type="match status" value="1"/>
</dbReference>
<dbReference type="GO" id="GO:0005730">
    <property type="term" value="C:nucleolus"/>
    <property type="evidence" value="ECO:0007669"/>
    <property type="project" value="TreeGrafter"/>
</dbReference>
<dbReference type="InterPro" id="IPR012677">
    <property type="entry name" value="Nucleotide-bd_a/b_plait_sf"/>
</dbReference>
<dbReference type="InterPro" id="IPR000504">
    <property type="entry name" value="RRM_dom"/>
</dbReference>
<dbReference type="InterPro" id="IPR039722">
    <property type="entry name" value="Upf3"/>
</dbReference>
<feature type="compositionally biased region" description="Basic and acidic residues" evidence="6">
    <location>
        <begin position="202"/>
        <end position="232"/>
    </location>
</feature>
<evidence type="ECO:0000256" key="1">
    <source>
        <dbReference type="ARBA" id="ARBA00004123"/>
    </source>
</evidence>
<sequence>MAAKGRAGGVLPINAAATKKEKSGQGQAKSSPRSQAPRLRLIIRRLPPGLTEAEFWTGLGEEWQVGKGKIDWAAFKDGKISKDPAKPSRPARSYLKVKDQSLLDELAAKIKQTPFQDAKNTTRDACLVGPPSLEFAPYNKLPSGRVRNDGRQGTIDQDQEFIDFLQSLTEPITKTPANGTDVDGPHDKVTTTPLVQYLKEKKANKAKEAAEKKSSKARQQDSKEGKQGKAEKSAVVVKGTPNTEKARVAKATQDAVKAINKSVASMQPKPAATSSKGEEKAATKSTPAAPQAPTKRERGNAAAAAARLVQRDLGLTPKSPRGARAASAASTPATATPKTEKTSSEKAVVSTTDSRATPAPTPGTTPPTGPRSTRNNAPAAASPAPAASAPKATPAPRAKPAPQPSPGAKSAFLKHANPSQGVTEDLLRTAFSAFGTVSRCEIDKKKGLGYVDFEDTEALKSAMAASPVKIGEKGGQVVVLENRNVAKGAKATTPKAQATPASAAAAKADSTPIPSPKPAAATPAAAGASPAAVDTPTSTPAATSANDTAANQAATTSSATAAANPPTAPRGNAARGGANARSGRGAFPQSGRGGARGNFRGRGYGRGRGGAAAAAGAAANAGGNSSPAPAAGGGGDAK</sequence>
<dbReference type="GO" id="GO:0000184">
    <property type="term" value="P:nuclear-transcribed mRNA catabolic process, nonsense-mediated decay"/>
    <property type="evidence" value="ECO:0007669"/>
    <property type="project" value="UniProtKB-KW"/>
</dbReference>
<dbReference type="PROSITE" id="PS50102">
    <property type="entry name" value="RRM"/>
    <property type="match status" value="1"/>
</dbReference>
<keyword evidence="4" id="KW-0539">Nucleus</keyword>
<dbReference type="InterPro" id="IPR035979">
    <property type="entry name" value="RBD_domain_sf"/>
</dbReference>
<dbReference type="eggNOG" id="KOG1295">
    <property type="taxonomic scope" value="Eukaryota"/>
</dbReference>
<dbReference type="Gene3D" id="3.30.70.330">
    <property type="match status" value="2"/>
</dbReference>
<protein>
    <recommendedName>
        <fullName evidence="7">RRM domain-containing protein</fullName>
    </recommendedName>
</protein>
<comment type="subcellular location">
    <subcellularLocation>
        <location evidence="1">Nucleus</location>
    </subcellularLocation>
</comment>
<dbReference type="GO" id="GO:0005737">
    <property type="term" value="C:cytoplasm"/>
    <property type="evidence" value="ECO:0007669"/>
    <property type="project" value="TreeGrafter"/>
</dbReference>
<feature type="region of interest" description="Disordered" evidence="6">
    <location>
        <begin position="202"/>
        <end position="417"/>
    </location>
</feature>
<dbReference type="AlphaFoldDB" id="W2S1D2"/>
<dbReference type="STRING" id="1220924.W2S1D2"/>
<feature type="compositionally biased region" description="Low complexity" evidence="6">
    <location>
        <begin position="487"/>
        <end position="586"/>
    </location>
</feature>
<accession>W2S1D2</accession>
<organism evidence="8 9">
    <name type="scientific">Cyphellophora europaea (strain CBS 101466)</name>
    <name type="common">Phialophora europaea</name>
    <dbReference type="NCBI Taxonomy" id="1220924"/>
    <lineage>
        <taxon>Eukaryota</taxon>
        <taxon>Fungi</taxon>
        <taxon>Dikarya</taxon>
        <taxon>Ascomycota</taxon>
        <taxon>Pezizomycotina</taxon>
        <taxon>Eurotiomycetes</taxon>
        <taxon>Chaetothyriomycetidae</taxon>
        <taxon>Chaetothyriales</taxon>
        <taxon>Cyphellophoraceae</taxon>
        <taxon>Cyphellophora</taxon>
    </lineage>
</organism>
<feature type="compositionally biased region" description="Low complexity" evidence="6">
    <location>
        <begin position="317"/>
        <end position="337"/>
    </location>
</feature>
<dbReference type="OrthoDB" id="18087at2759"/>
<feature type="compositionally biased region" description="Polar residues" evidence="6">
    <location>
        <begin position="24"/>
        <end position="34"/>
    </location>
</feature>
<evidence type="ECO:0000256" key="6">
    <source>
        <dbReference type="SAM" id="MobiDB-lite"/>
    </source>
</evidence>
<dbReference type="InterPro" id="IPR005120">
    <property type="entry name" value="UPF3_dom"/>
</dbReference>
<name>W2S1D2_CYPE1</name>
<dbReference type="GO" id="GO:0045727">
    <property type="term" value="P:positive regulation of translation"/>
    <property type="evidence" value="ECO:0007669"/>
    <property type="project" value="TreeGrafter"/>
</dbReference>
<feature type="domain" description="RRM" evidence="7">
    <location>
        <begin position="409"/>
        <end position="498"/>
    </location>
</feature>
<evidence type="ECO:0000256" key="5">
    <source>
        <dbReference type="PROSITE-ProRule" id="PRU00176"/>
    </source>
</evidence>
<evidence type="ECO:0000256" key="2">
    <source>
        <dbReference type="ARBA" id="ARBA00005991"/>
    </source>
</evidence>
<reference evidence="8 9" key="1">
    <citation type="submission" date="2013-03" db="EMBL/GenBank/DDBJ databases">
        <title>The Genome Sequence of Phialophora europaea CBS 101466.</title>
        <authorList>
            <consortium name="The Broad Institute Genomics Platform"/>
            <person name="Cuomo C."/>
            <person name="de Hoog S."/>
            <person name="Gorbushina A."/>
            <person name="Walker B."/>
            <person name="Young S.K."/>
            <person name="Zeng Q."/>
            <person name="Gargeya S."/>
            <person name="Fitzgerald M."/>
            <person name="Haas B."/>
            <person name="Abouelleil A."/>
            <person name="Allen A.W."/>
            <person name="Alvarado L."/>
            <person name="Arachchi H.M."/>
            <person name="Berlin A.M."/>
            <person name="Chapman S.B."/>
            <person name="Gainer-Dewar J."/>
            <person name="Goldberg J."/>
            <person name="Griggs A."/>
            <person name="Gujja S."/>
            <person name="Hansen M."/>
            <person name="Howarth C."/>
            <person name="Imamovic A."/>
            <person name="Ireland A."/>
            <person name="Larimer J."/>
            <person name="McCowan C."/>
            <person name="Murphy C."/>
            <person name="Pearson M."/>
            <person name="Poon T.W."/>
            <person name="Priest M."/>
            <person name="Roberts A."/>
            <person name="Saif S."/>
            <person name="Shea T."/>
            <person name="Sisk P."/>
            <person name="Sykes S."/>
            <person name="Wortman J."/>
            <person name="Nusbaum C."/>
            <person name="Birren B."/>
        </authorList>
    </citation>
    <scope>NUCLEOTIDE SEQUENCE [LARGE SCALE GENOMIC DNA]</scope>
    <source>
        <strain evidence="8 9">CBS 101466</strain>
    </source>
</reference>
<comment type="similarity">
    <text evidence="2">Belongs to the RENT3 family.</text>
</comment>
<feature type="compositionally biased region" description="Gly residues" evidence="6">
    <location>
        <begin position="591"/>
        <end position="610"/>
    </location>
</feature>
<feature type="region of interest" description="Disordered" evidence="6">
    <location>
        <begin position="487"/>
        <end position="638"/>
    </location>
</feature>
<keyword evidence="5" id="KW-0694">RNA-binding</keyword>